<dbReference type="EMBL" id="CP036425">
    <property type="protein sequence ID" value="QDU33067.1"/>
    <property type="molecule type" value="Genomic_DNA"/>
</dbReference>
<feature type="domain" description="CusB-like three alpha-helical bundle" evidence="6">
    <location>
        <begin position="206"/>
        <end position="243"/>
    </location>
</feature>
<evidence type="ECO:0000256" key="1">
    <source>
        <dbReference type="ARBA" id="ARBA00009477"/>
    </source>
</evidence>
<evidence type="ECO:0000259" key="4">
    <source>
        <dbReference type="Pfam" id="PF11827"/>
    </source>
</evidence>
<accession>A0A517YS53</accession>
<dbReference type="SUPFAM" id="SSF111369">
    <property type="entry name" value="HlyD-like secretion proteins"/>
    <property type="match status" value="1"/>
</dbReference>
<feature type="domain" description="Heavy metal binding" evidence="5">
    <location>
        <begin position="60"/>
        <end position="87"/>
    </location>
</feature>
<dbReference type="GO" id="GO:0015679">
    <property type="term" value="P:plasma membrane copper ion transport"/>
    <property type="evidence" value="ECO:0007669"/>
    <property type="project" value="TreeGrafter"/>
</dbReference>
<dbReference type="InterPro" id="IPR058792">
    <property type="entry name" value="Beta-barrel_RND_2"/>
</dbReference>
<dbReference type="GO" id="GO:0030313">
    <property type="term" value="C:cell envelope"/>
    <property type="evidence" value="ECO:0007669"/>
    <property type="project" value="TreeGrafter"/>
</dbReference>
<proteinExistence type="inferred from homology"/>
<dbReference type="Pfam" id="PF25919">
    <property type="entry name" value="BSH_CusB"/>
    <property type="match status" value="1"/>
</dbReference>
<dbReference type="PANTHER" id="PTHR30097:SF15">
    <property type="entry name" value="CATION EFFLUX SYSTEM PROTEIN CUSB"/>
    <property type="match status" value="1"/>
</dbReference>
<dbReference type="InterPro" id="IPR058790">
    <property type="entry name" value="BSH_CusB"/>
</dbReference>
<keyword evidence="3" id="KW-0175">Coiled coil</keyword>
<gene>
    <name evidence="9" type="primary">cusB</name>
    <name evidence="9" type="ORF">KS4_11080</name>
</gene>
<dbReference type="InterPro" id="IPR058791">
    <property type="entry name" value="3HB_CusB"/>
</dbReference>
<dbReference type="RefSeq" id="WP_145075593.1">
    <property type="nucleotide sequence ID" value="NZ_CP036425.1"/>
</dbReference>
<organism evidence="9 10">
    <name type="scientific">Poriferisphaera corsica</name>
    <dbReference type="NCBI Taxonomy" id="2528020"/>
    <lineage>
        <taxon>Bacteria</taxon>
        <taxon>Pseudomonadati</taxon>
        <taxon>Planctomycetota</taxon>
        <taxon>Phycisphaerae</taxon>
        <taxon>Phycisphaerales</taxon>
        <taxon>Phycisphaeraceae</taxon>
        <taxon>Poriferisphaera</taxon>
    </lineage>
</organism>
<dbReference type="Pfam" id="PF25954">
    <property type="entry name" value="Beta-barrel_RND_2"/>
    <property type="match status" value="1"/>
</dbReference>
<dbReference type="FunFam" id="2.40.30.170:FF:000010">
    <property type="entry name" value="Efflux RND transporter periplasmic adaptor subunit"/>
    <property type="match status" value="1"/>
</dbReference>
<dbReference type="InterPro" id="IPR045800">
    <property type="entry name" value="HMBD"/>
</dbReference>
<feature type="domain" description="DUF3347" evidence="4">
    <location>
        <begin position="551"/>
        <end position="647"/>
    </location>
</feature>
<dbReference type="OrthoDB" id="9806939at2"/>
<dbReference type="Pfam" id="PF25869">
    <property type="entry name" value="3HB_CusB"/>
    <property type="match status" value="1"/>
</dbReference>
<evidence type="ECO:0000259" key="6">
    <source>
        <dbReference type="Pfam" id="PF25869"/>
    </source>
</evidence>
<feature type="domain" description="CusB-like barrel-sandwich hybrid" evidence="7">
    <location>
        <begin position="149"/>
        <end position="277"/>
    </location>
</feature>
<dbReference type="KEGG" id="pcor:KS4_11080"/>
<keyword evidence="10" id="KW-1185">Reference proteome</keyword>
<feature type="domain" description="Heavy metal binding" evidence="5">
    <location>
        <begin position="373"/>
        <end position="398"/>
    </location>
</feature>
<name>A0A517YS53_9BACT</name>
<dbReference type="InterPro" id="IPR021782">
    <property type="entry name" value="DUF3347"/>
</dbReference>
<evidence type="ECO:0000313" key="9">
    <source>
        <dbReference type="EMBL" id="QDU33067.1"/>
    </source>
</evidence>
<dbReference type="Pfam" id="PF11827">
    <property type="entry name" value="DUF3347"/>
    <property type="match status" value="1"/>
</dbReference>
<dbReference type="Proteomes" id="UP000317369">
    <property type="component" value="Chromosome"/>
</dbReference>
<dbReference type="GO" id="GO:0046872">
    <property type="term" value="F:metal ion binding"/>
    <property type="evidence" value="ECO:0007669"/>
    <property type="project" value="InterPro"/>
</dbReference>
<dbReference type="InterPro" id="IPR051909">
    <property type="entry name" value="MFP_Cation_Efflux"/>
</dbReference>
<feature type="domain" description="CusB-like beta-barrel" evidence="8">
    <location>
        <begin position="281"/>
        <end position="357"/>
    </location>
</feature>
<dbReference type="AlphaFoldDB" id="A0A517YS53"/>
<feature type="coiled-coil region" evidence="3">
    <location>
        <begin position="559"/>
        <end position="593"/>
    </location>
</feature>
<dbReference type="GO" id="GO:0060003">
    <property type="term" value="P:copper ion export"/>
    <property type="evidence" value="ECO:0007669"/>
    <property type="project" value="TreeGrafter"/>
</dbReference>
<evidence type="ECO:0000259" key="8">
    <source>
        <dbReference type="Pfam" id="PF25954"/>
    </source>
</evidence>
<dbReference type="Gene3D" id="2.40.30.170">
    <property type="match status" value="1"/>
</dbReference>
<evidence type="ECO:0000256" key="2">
    <source>
        <dbReference type="ARBA" id="ARBA00022448"/>
    </source>
</evidence>
<evidence type="ECO:0000256" key="3">
    <source>
        <dbReference type="SAM" id="Coils"/>
    </source>
</evidence>
<keyword evidence="2" id="KW-0813">Transport</keyword>
<protein>
    <submittedName>
        <fullName evidence="9">Cation efflux system protein CusB</fullName>
    </submittedName>
</protein>
<evidence type="ECO:0000259" key="7">
    <source>
        <dbReference type="Pfam" id="PF25919"/>
    </source>
</evidence>
<dbReference type="Pfam" id="PF19335">
    <property type="entry name" value="HMBD"/>
    <property type="match status" value="2"/>
</dbReference>
<evidence type="ECO:0000259" key="5">
    <source>
        <dbReference type="Pfam" id="PF19335"/>
    </source>
</evidence>
<evidence type="ECO:0000313" key="10">
    <source>
        <dbReference type="Proteomes" id="UP000317369"/>
    </source>
</evidence>
<dbReference type="PANTHER" id="PTHR30097">
    <property type="entry name" value="CATION EFFLUX SYSTEM PROTEIN CUSB"/>
    <property type="match status" value="1"/>
</dbReference>
<dbReference type="Gene3D" id="2.40.420.20">
    <property type="match status" value="1"/>
</dbReference>
<sequence>MQIRQIITLSLTTLFLMSIYISYDASGQSTSTLNQAIHDHSDVQGGEDAHNLSKQSTQMYTCSMHPQVRLSDPDAKCPICGMALIPVADNEPDNNSESDSTSSERRITLSSQAVALLDIEVTPVIRAPAVINIDLVGKIDYDETRLTYITAWFGGRLDRLFVDYTGTPVRKGDHLAEIYSPAVFTAQEELLQALRVQKAASSVTNLQVKRTNQLLLKAARDKLRLWGLSPEQINKIEQRGTASERVTLYALNSGVVVNKNANQGSYVETGTRIYTIADLSQLWLNLSAYESDLAWLRYGQTVSFSVQAIPGREFTGTIAFISPVLNEASRTVQVRVNVPNTERILKPGMLASAEINATTSSAGRVIDPDLADKYICPMHPEEVSNEADNCSVCGMPLVSAESLGYTSIQEFETTLPLLIPRSSVLLTGRRAVVYVSVPGQSRPTFEGREIILGPRAGEQYIVESGLQEDDLVVTSGNFSIDSALQIQAKPSMMSPEGGGSLPGHGGMDHGDMQMISQNVDMQAEDTHTDHGSQIQFNPETIPIEKGINKLINQYLAMSKALADDDLTQAEKNVKDSQEQLQELSKLIARTDDESVENSDLAMSKIIQQHTDQIAKQCDVMAQADDIESLREHFAPYSTQMIKLVRAMPSGSRDVDINLAFCPMARDFTGAHWLQAGKNIRNPYFGASMLTCGEIQDIQKNDQEAGR</sequence>
<comment type="similarity">
    <text evidence="1">Belongs to the membrane fusion protein (MFP) (TC 8.A.1) family.</text>
</comment>
<reference evidence="9 10" key="1">
    <citation type="submission" date="2019-02" db="EMBL/GenBank/DDBJ databases">
        <title>Deep-cultivation of Planctomycetes and their phenomic and genomic characterization uncovers novel biology.</title>
        <authorList>
            <person name="Wiegand S."/>
            <person name="Jogler M."/>
            <person name="Boedeker C."/>
            <person name="Pinto D."/>
            <person name="Vollmers J."/>
            <person name="Rivas-Marin E."/>
            <person name="Kohn T."/>
            <person name="Peeters S.H."/>
            <person name="Heuer A."/>
            <person name="Rast P."/>
            <person name="Oberbeckmann S."/>
            <person name="Bunk B."/>
            <person name="Jeske O."/>
            <person name="Meyerdierks A."/>
            <person name="Storesund J.E."/>
            <person name="Kallscheuer N."/>
            <person name="Luecker S."/>
            <person name="Lage O.M."/>
            <person name="Pohl T."/>
            <person name="Merkel B.J."/>
            <person name="Hornburger P."/>
            <person name="Mueller R.-W."/>
            <person name="Bruemmer F."/>
            <person name="Labrenz M."/>
            <person name="Spormann A.M."/>
            <person name="Op den Camp H."/>
            <person name="Overmann J."/>
            <person name="Amann R."/>
            <person name="Jetten M.S.M."/>
            <person name="Mascher T."/>
            <person name="Medema M.H."/>
            <person name="Devos D.P."/>
            <person name="Kaster A.-K."/>
            <person name="Ovreas L."/>
            <person name="Rohde M."/>
            <person name="Galperin M.Y."/>
            <person name="Jogler C."/>
        </authorList>
    </citation>
    <scope>NUCLEOTIDE SEQUENCE [LARGE SCALE GENOMIC DNA]</scope>
    <source>
        <strain evidence="9 10">KS4</strain>
    </source>
</reference>